<dbReference type="EMBL" id="CP012154">
    <property type="protein sequence ID" value="AKS42843.1"/>
    <property type="molecule type" value="Genomic_DNA"/>
</dbReference>
<reference evidence="2 3" key="1">
    <citation type="submission" date="2015-07" db="EMBL/GenBank/DDBJ databases">
        <authorList>
            <person name="Noorani M."/>
        </authorList>
    </citation>
    <scope>NUCLEOTIDE SEQUENCE [LARGE SCALE GENOMIC DNA]</scope>
    <source>
        <strain evidence="2 3">KCTC 42284</strain>
    </source>
</reference>
<dbReference type="Gene3D" id="2.30.30.830">
    <property type="match status" value="1"/>
</dbReference>
<dbReference type="PROSITE" id="PS51257">
    <property type="entry name" value="PROKAR_LIPOPROTEIN"/>
    <property type="match status" value="1"/>
</dbReference>
<dbReference type="PIRSF" id="PIRSF016481">
    <property type="entry name" value="Pilus_assembly_PilP"/>
    <property type="match status" value="1"/>
</dbReference>
<name>A0A0K0XYT0_9GAMM</name>
<evidence type="ECO:0000313" key="3">
    <source>
        <dbReference type="Proteomes" id="UP000066624"/>
    </source>
</evidence>
<organism evidence="2 3">
    <name type="scientific">Wenzhouxiangella marina</name>
    <dbReference type="NCBI Taxonomy" id="1579979"/>
    <lineage>
        <taxon>Bacteria</taxon>
        <taxon>Pseudomonadati</taxon>
        <taxon>Pseudomonadota</taxon>
        <taxon>Gammaproteobacteria</taxon>
        <taxon>Chromatiales</taxon>
        <taxon>Wenzhouxiangellaceae</taxon>
        <taxon>Wenzhouxiangella</taxon>
    </lineage>
</organism>
<dbReference type="STRING" id="1579979.WM2015_2484"/>
<dbReference type="Pfam" id="PF04351">
    <property type="entry name" value="PilP"/>
    <property type="match status" value="1"/>
</dbReference>
<dbReference type="AlphaFoldDB" id="A0A0K0XYT0"/>
<proteinExistence type="predicted"/>
<evidence type="ECO:0000313" key="2">
    <source>
        <dbReference type="EMBL" id="AKS42843.1"/>
    </source>
</evidence>
<dbReference type="KEGG" id="wma:WM2015_2484"/>
<protein>
    <submittedName>
        <fullName evidence="2">Fimbrial protein</fullName>
    </submittedName>
</protein>
<gene>
    <name evidence="2" type="ORF">WM2015_2484</name>
</gene>
<keyword evidence="3" id="KW-1185">Reference proteome</keyword>
<accession>A0A0K0XYT0</accession>
<evidence type="ECO:0000256" key="1">
    <source>
        <dbReference type="SAM" id="MobiDB-lite"/>
    </source>
</evidence>
<dbReference type="InterPro" id="IPR007446">
    <property type="entry name" value="PilP"/>
</dbReference>
<feature type="region of interest" description="Disordered" evidence="1">
    <location>
        <begin position="72"/>
        <end position="91"/>
    </location>
</feature>
<sequence length="179" mass="20396">MNRHLQLGTLIVATLLMTTACERGSSDLRVWVQQTLRTPAGEIEPIPPIAPTEVVTYSAYDLRDPFQQRLATPDEEPTVTENGEGAIRPDPDRRREFLEGFPLDTLDMVGTLEIEGVNFALIRDNDRVVHRVREGNYLGMNHGRIVRVMPDRVELVELFQDARGIWSERRSQVAMEDSR</sequence>
<dbReference type="Proteomes" id="UP000066624">
    <property type="component" value="Chromosome"/>
</dbReference>